<organism evidence="8 9">
    <name type="scientific">Loxodonta africana</name>
    <name type="common">African elephant</name>
    <dbReference type="NCBI Taxonomy" id="9785"/>
    <lineage>
        <taxon>Eukaryota</taxon>
        <taxon>Metazoa</taxon>
        <taxon>Chordata</taxon>
        <taxon>Craniata</taxon>
        <taxon>Vertebrata</taxon>
        <taxon>Euteleostomi</taxon>
        <taxon>Mammalia</taxon>
        <taxon>Eutheria</taxon>
        <taxon>Afrotheria</taxon>
        <taxon>Proboscidea</taxon>
        <taxon>Elephantidae</taxon>
        <taxon>Loxodonta</taxon>
    </lineage>
</organism>
<name>G3TR48_LOXAF</name>
<evidence type="ECO:0000256" key="5">
    <source>
        <dbReference type="RuleBase" id="RU000354"/>
    </source>
</evidence>
<dbReference type="GO" id="GO:0005125">
    <property type="term" value="F:cytokine activity"/>
    <property type="evidence" value="ECO:0007669"/>
    <property type="project" value="TreeGrafter"/>
</dbReference>
<evidence type="ECO:0000256" key="2">
    <source>
        <dbReference type="ARBA" id="ARBA00006656"/>
    </source>
</evidence>
<feature type="domain" description="TGF-beta family profile" evidence="7">
    <location>
        <begin position="193"/>
        <end position="307"/>
    </location>
</feature>
<protein>
    <recommendedName>
        <fullName evidence="7">TGF-beta family profile domain-containing protein</fullName>
    </recommendedName>
</protein>
<dbReference type="GO" id="GO:0005615">
    <property type="term" value="C:extracellular space"/>
    <property type="evidence" value="ECO:0007669"/>
    <property type="project" value="TreeGrafter"/>
</dbReference>
<dbReference type="SMART" id="SM00204">
    <property type="entry name" value="TGFB"/>
    <property type="match status" value="1"/>
</dbReference>
<dbReference type="SUPFAM" id="SSF57501">
    <property type="entry name" value="Cystine-knot cytokines"/>
    <property type="match status" value="1"/>
</dbReference>
<reference evidence="8" key="3">
    <citation type="submission" date="2025-09" db="UniProtKB">
        <authorList>
            <consortium name="Ensembl"/>
        </authorList>
    </citation>
    <scope>IDENTIFICATION</scope>
    <source>
        <strain evidence="8">Isolate ISIS603380</strain>
    </source>
</reference>
<dbReference type="OMA" id="DHCPLGP"/>
<keyword evidence="9" id="KW-1185">Reference proteome</keyword>
<reference evidence="8 9" key="1">
    <citation type="submission" date="2009-06" db="EMBL/GenBank/DDBJ databases">
        <title>The Genome Sequence of Loxodonta africana (African elephant).</title>
        <authorList>
            <person name="Di Palma F."/>
            <person name="Heiman D."/>
            <person name="Young S."/>
            <person name="Johnson J."/>
            <person name="Lander E.S."/>
            <person name="Lindblad-Toh K."/>
        </authorList>
    </citation>
    <scope>NUCLEOTIDE SEQUENCE [LARGE SCALE GENOMIC DNA]</scope>
    <source>
        <strain evidence="8 9">Isolate ISIS603380</strain>
    </source>
</reference>
<dbReference type="Ensembl" id="ENSLAFT00000031864.1">
    <property type="protein sequence ID" value="ENSLAFP00000018056.1"/>
    <property type="gene ID" value="ENSLAFG00000028458.1"/>
</dbReference>
<keyword evidence="4" id="KW-0325">Glycoprotein</keyword>
<dbReference type="GO" id="GO:0008083">
    <property type="term" value="F:growth factor activity"/>
    <property type="evidence" value="ECO:0007669"/>
    <property type="project" value="UniProtKB-KW"/>
</dbReference>
<accession>G3TR48</accession>
<dbReference type="PANTHER" id="PTHR11848">
    <property type="entry name" value="TGF-BETA FAMILY"/>
    <property type="match status" value="1"/>
</dbReference>
<dbReference type="Proteomes" id="UP000007646">
    <property type="component" value="Unassembled WGS sequence"/>
</dbReference>
<evidence type="ECO:0000256" key="3">
    <source>
        <dbReference type="ARBA" id="ARBA00022525"/>
    </source>
</evidence>
<evidence type="ECO:0000256" key="1">
    <source>
        <dbReference type="ARBA" id="ARBA00004613"/>
    </source>
</evidence>
<evidence type="ECO:0000259" key="7">
    <source>
        <dbReference type="PROSITE" id="PS51362"/>
    </source>
</evidence>
<evidence type="ECO:0000256" key="4">
    <source>
        <dbReference type="ARBA" id="ARBA00023180"/>
    </source>
</evidence>
<keyword evidence="6" id="KW-0732">Signal</keyword>
<dbReference type="InterPro" id="IPR015615">
    <property type="entry name" value="TGF-beta-rel"/>
</dbReference>
<dbReference type="PROSITE" id="PS51362">
    <property type="entry name" value="TGF_BETA_2"/>
    <property type="match status" value="1"/>
</dbReference>
<dbReference type="Pfam" id="PF00019">
    <property type="entry name" value="TGF_beta"/>
    <property type="match status" value="1"/>
</dbReference>
<dbReference type="InParanoid" id="G3TR48"/>
<keyword evidence="3" id="KW-0964">Secreted</keyword>
<dbReference type="HOGENOM" id="CLU_064099_1_0_1"/>
<dbReference type="Gene3D" id="2.10.90.10">
    <property type="entry name" value="Cystine-knot cytokines"/>
    <property type="match status" value="1"/>
</dbReference>
<comment type="similarity">
    <text evidence="2 5">Belongs to the TGF-beta family.</text>
</comment>
<dbReference type="CDD" id="cd19376">
    <property type="entry name" value="TGF_beta_GDF15"/>
    <property type="match status" value="1"/>
</dbReference>
<dbReference type="eggNOG" id="KOG3900">
    <property type="taxonomic scope" value="Eukaryota"/>
</dbReference>
<dbReference type="InterPro" id="IPR029034">
    <property type="entry name" value="Cystine-knot_cytokine"/>
</dbReference>
<dbReference type="FunCoup" id="G3TR48">
    <property type="interactions" value="46"/>
</dbReference>
<feature type="signal peptide" evidence="6">
    <location>
        <begin position="1"/>
        <end position="37"/>
    </location>
</feature>
<proteinExistence type="inferred from homology"/>
<feature type="chain" id="PRO_5003455682" description="TGF-beta family profile domain-containing protein" evidence="6">
    <location>
        <begin position="38"/>
        <end position="307"/>
    </location>
</feature>
<dbReference type="InterPro" id="IPR001839">
    <property type="entry name" value="TGF-b_C"/>
</dbReference>
<keyword evidence="5" id="KW-0339">Growth factor</keyword>
<dbReference type="PANTHER" id="PTHR11848:SF78">
    <property type="entry name" value="GROWTH_DIFFERENTIATION FACTOR 15"/>
    <property type="match status" value="1"/>
</dbReference>
<dbReference type="GeneTree" id="ENSGT00940000161872"/>
<evidence type="ECO:0000313" key="8">
    <source>
        <dbReference type="Ensembl" id="ENSLAFP00000018056.1"/>
    </source>
</evidence>
<evidence type="ECO:0000313" key="9">
    <source>
        <dbReference type="Proteomes" id="UP000007646"/>
    </source>
</evidence>
<comment type="subcellular location">
    <subcellularLocation>
        <location evidence="1">Secreted</location>
    </subcellularLocation>
</comment>
<sequence length="307" mass="33271">AQIRTSTTMPLSGPTPLHLCPMLLLLLSLLPPEGALSSVLERSPGLRGFPDALPGLNASRFREMRKRYDSLMNQLRVNQSWENSSPDPSTASVVWILTPELSQSMSRAGMPGLLLGLIGNRAQLCRGLPRKFRDWRTALKPQLPSNPQTCTSLGGLRSLGEKLAPVPFLPAVRTGPGGLVHLRIPGAALSAGRPLAPPTPGLAERRHCCGVQSRRVTLEELGWADWVLAPRELDVRVCVGACPPRFRPASAHARIKARLHDRNPGSAPEPCCVPASFEPLALLHQDSEGRVTLTSYDDILVKDCHCA</sequence>
<reference evidence="8" key="2">
    <citation type="submission" date="2025-08" db="UniProtKB">
        <authorList>
            <consortium name="Ensembl"/>
        </authorList>
    </citation>
    <scope>IDENTIFICATION</scope>
    <source>
        <strain evidence="8">Isolate ISIS603380</strain>
    </source>
</reference>
<dbReference type="STRING" id="9785.ENSLAFP00000018056"/>
<evidence type="ECO:0000256" key="6">
    <source>
        <dbReference type="SAM" id="SignalP"/>
    </source>
</evidence>
<dbReference type="AlphaFoldDB" id="G3TR48"/>